<protein>
    <recommendedName>
        <fullName evidence="4">Fibrillar collagen NC1 domain-containing protein</fullName>
    </recommendedName>
</protein>
<dbReference type="GO" id="GO:0005581">
    <property type="term" value="C:collagen trimer"/>
    <property type="evidence" value="ECO:0007669"/>
    <property type="project" value="UniProtKB-KW"/>
</dbReference>
<evidence type="ECO:0000313" key="5">
    <source>
        <dbReference type="EMBL" id="EDO42302.1"/>
    </source>
</evidence>
<evidence type="ECO:0000259" key="4">
    <source>
        <dbReference type="PROSITE" id="PS51461"/>
    </source>
</evidence>
<organism evidence="5 6">
    <name type="scientific">Nematostella vectensis</name>
    <name type="common">Starlet sea anemone</name>
    <dbReference type="NCBI Taxonomy" id="45351"/>
    <lineage>
        <taxon>Eukaryota</taxon>
        <taxon>Metazoa</taxon>
        <taxon>Cnidaria</taxon>
        <taxon>Anthozoa</taxon>
        <taxon>Hexacorallia</taxon>
        <taxon>Actiniaria</taxon>
        <taxon>Edwardsiidae</taxon>
        <taxon>Nematostella</taxon>
    </lineage>
</organism>
<dbReference type="AlphaFoldDB" id="A7S1U4"/>
<dbReference type="eggNOG" id="KOG3544">
    <property type="taxonomic scope" value="Eukaryota"/>
</dbReference>
<dbReference type="GO" id="GO:0005576">
    <property type="term" value="C:extracellular region"/>
    <property type="evidence" value="ECO:0007669"/>
    <property type="project" value="UniProtKB-SubCell"/>
</dbReference>
<sequence length="188" mass="21697">MCKRANKDGRYWIDPNHGCSEDAIEVFCNFTSGGETCIHPDKRTRTGERKHWSKVKGAEWFSEYKNGYEISYKSVGKTQLNFLRLLSERAVQNFTYYCSGSIAWYDKLTKSYGRAIRLQGDNDEIFGYERNRFNIKVLHDGCQNKQDGKAVFQVETEDLNQMPIVDFSPGEMEESSEFGFEVGPICFS</sequence>
<keyword evidence="6" id="KW-1185">Reference proteome</keyword>
<evidence type="ECO:0000256" key="1">
    <source>
        <dbReference type="ARBA" id="ARBA00004613"/>
    </source>
</evidence>
<dbReference type="FunFam" id="2.60.120.1000:FF:000007">
    <property type="entry name" value="Collagen type V alpha 3 chain"/>
    <property type="match status" value="1"/>
</dbReference>
<dbReference type="SMART" id="SM00038">
    <property type="entry name" value="COLFI"/>
    <property type="match status" value="1"/>
</dbReference>
<gene>
    <name evidence="5" type="ORF">NEMVEDRAFT_v1g184625</name>
</gene>
<dbReference type="HOGENOM" id="CLU_001074_19_0_1"/>
<name>A7S1U4_NEMVE</name>
<accession>A7S1U4</accession>
<reference evidence="5 6" key="1">
    <citation type="journal article" date="2007" name="Science">
        <title>Sea anemone genome reveals ancestral eumetazoan gene repertoire and genomic organization.</title>
        <authorList>
            <person name="Putnam N.H."/>
            <person name="Srivastava M."/>
            <person name="Hellsten U."/>
            <person name="Dirks B."/>
            <person name="Chapman J."/>
            <person name="Salamov A."/>
            <person name="Terry A."/>
            <person name="Shapiro H."/>
            <person name="Lindquist E."/>
            <person name="Kapitonov V.V."/>
            <person name="Jurka J."/>
            <person name="Genikhovich G."/>
            <person name="Grigoriev I.V."/>
            <person name="Lucas S.M."/>
            <person name="Steele R.E."/>
            <person name="Finnerty J.R."/>
            <person name="Technau U."/>
            <person name="Martindale M.Q."/>
            <person name="Rokhsar D.S."/>
        </authorList>
    </citation>
    <scope>NUCLEOTIDE SEQUENCE [LARGE SCALE GENOMIC DNA]</scope>
    <source>
        <strain evidence="6">CH2 X CH6</strain>
    </source>
</reference>
<feature type="domain" description="Fibrillar collagen NC1" evidence="4">
    <location>
        <begin position="1"/>
        <end position="188"/>
    </location>
</feature>
<dbReference type="Pfam" id="PF01410">
    <property type="entry name" value="COLFI"/>
    <property type="match status" value="1"/>
</dbReference>
<dbReference type="OMA" id="MINYSAG"/>
<dbReference type="EMBL" id="DS469566">
    <property type="protein sequence ID" value="EDO42302.1"/>
    <property type="molecule type" value="Genomic_DNA"/>
</dbReference>
<dbReference type="PhylomeDB" id="A7S1U4"/>
<keyword evidence="3" id="KW-0176">Collagen</keyword>
<evidence type="ECO:0000313" key="6">
    <source>
        <dbReference type="Proteomes" id="UP000001593"/>
    </source>
</evidence>
<dbReference type="Proteomes" id="UP000001593">
    <property type="component" value="Unassembled WGS sequence"/>
</dbReference>
<dbReference type="GO" id="GO:0005201">
    <property type="term" value="F:extracellular matrix structural constituent"/>
    <property type="evidence" value="ECO:0007669"/>
    <property type="project" value="InterPro"/>
</dbReference>
<evidence type="ECO:0000256" key="2">
    <source>
        <dbReference type="ARBA" id="ARBA00022525"/>
    </source>
</evidence>
<dbReference type="PROSITE" id="PS51461">
    <property type="entry name" value="NC1_FIB"/>
    <property type="match status" value="1"/>
</dbReference>
<evidence type="ECO:0000256" key="3">
    <source>
        <dbReference type="ARBA" id="ARBA00023119"/>
    </source>
</evidence>
<dbReference type="InParanoid" id="A7S1U4"/>
<dbReference type="InterPro" id="IPR000885">
    <property type="entry name" value="Fib_collagen_C"/>
</dbReference>
<keyword evidence="2" id="KW-0964">Secreted</keyword>
<proteinExistence type="predicted"/>
<dbReference type="Gene3D" id="2.60.120.1000">
    <property type="match status" value="1"/>
</dbReference>
<dbReference type="STRING" id="45351.A7S1U4"/>
<comment type="subcellular location">
    <subcellularLocation>
        <location evidence="1">Secreted</location>
    </subcellularLocation>
</comment>